<feature type="region of interest" description="Disordered" evidence="1">
    <location>
        <begin position="1"/>
        <end position="20"/>
    </location>
</feature>
<dbReference type="Proteomes" id="UP000253061">
    <property type="component" value="Unassembled WGS sequence"/>
</dbReference>
<protein>
    <submittedName>
        <fullName evidence="2">Uncharacterized protein</fullName>
    </submittedName>
</protein>
<evidence type="ECO:0000313" key="2">
    <source>
        <dbReference type="EMBL" id="RCK20988.1"/>
    </source>
</evidence>
<evidence type="ECO:0000313" key="3">
    <source>
        <dbReference type="Proteomes" id="UP000253061"/>
    </source>
</evidence>
<reference evidence="2 3" key="1">
    <citation type="submission" date="2014-07" db="EMBL/GenBank/DDBJ databases">
        <title>Draft genome sequence of Thalassospira profundimaris R8-17.</title>
        <authorList>
            <person name="Lai Q."/>
            <person name="Shao Z."/>
        </authorList>
    </citation>
    <scope>NUCLEOTIDE SEQUENCE [LARGE SCALE GENOMIC DNA]</scope>
    <source>
        <strain evidence="2 3">R8-17</strain>
    </source>
</reference>
<proteinExistence type="predicted"/>
<evidence type="ECO:0000256" key="1">
    <source>
        <dbReference type="SAM" id="MobiDB-lite"/>
    </source>
</evidence>
<dbReference type="EMBL" id="JPWB01000006">
    <property type="protein sequence ID" value="RCK20988.1"/>
    <property type="molecule type" value="Genomic_DNA"/>
</dbReference>
<accession>A0A367V712</accession>
<gene>
    <name evidence="2" type="ORF">TH6_14505</name>
</gene>
<dbReference type="AlphaFoldDB" id="A0A367V712"/>
<sequence length="61" mass="6595">MLLDQGYGASPLSTDQGGAPIRPHPSTLPFFAALLAQHSEIPQDFAGFDDNFLFRFSIASL</sequence>
<organism evidence="2 3">
    <name type="scientific">Thalassospira profundimaris</name>
    <dbReference type="NCBI Taxonomy" id="502049"/>
    <lineage>
        <taxon>Bacteria</taxon>
        <taxon>Pseudomonadati</taxon>
        <taxon>Pseudomonadota</taxon>
        <taxon>Alphaproteobacteria</taxon>
        <taxon>Rhodospirillales</taxon>
        <taxon>Thalassospiraceae</taxon>
        <taxon>Thalassospira</taxon>
    </lineage>
</organism>
<name>A0A367V712_9PROT</name>
<comment type="caution">
    <text evidence="2">The sequence shown here is derived from an EMBL/GenBank/DDBJ whole genome shotgun (WGS) entry which is preliminary data.</text>
</comment>